<reference evidence="1" key="1">
    <citation type="submission" date="2020-10" db="EMBL/GenBank/DDBJ databases">
        <authorList>
            <person name="Han B."/>
            <person name="Lu T."/>
            <person name="Zhao Q."/>
            <person name="Huang X."/>
            <person name="Zhao Y."/>
        </authorList>
    </citation>
    <scope>NUCLEOTIDE SEQUENCE</scope>
</reference>
<sequence>MHEFGALDFGERCGRIAEEHGYGGVKVRNSLIAMYSRCGCVDKAYCGVTWDSSEECGHMERNDLGVGKANGFVGEWSKVSEVGKLMREKEYKLLQRLHRLWSIMVRFMSLLRDDDAHPRKVEIYEKLNEINKRLRILWLCSKCVIELHDLDYEGRKVPSPITCEKLAIAFALLVTP</sequence>
<dbReference type="AlphaFoldDB" id="A0A811Q4I5"/>
<keyword evidence="2" id="KW-1185">Reference proteome</keyword>
<comment type="caution">
    <text evidence="1">The sequence shown here is derived from an EMBL/GenBank/DDBJ whole genome shotgun (WGS) entry which is preliminary data.</text>
</comment>
<organism evidence="1 2">
    <name type="scientific">Miscanthus lutarioriparius</name>
    <dbReference type="NCBI Taxonomy" id="422564"/>
    <lineage>
        <taxon>Eukaryota</taxon>
        <taxon>Viridiplantae</taxon>
        <taxon>Streptophyta</taxon>
        <taxon>Embryophyta</taxon>
        <taxon>Tracheophyta</taxon>
        <taxon>Spermatophyta</taxon>
        <taxon>Magnoliopsida</taxon>
        <taxon>Liliopsida</taxon>
        <taxon>Poales</taxon>
        <taxon>Poaceae</taxon>
        <taxon>PACMAD clade</taxon>
        <taxon>Panicoideae</taxon>
        <taxon>Andropogonodae</taxon>
        <taxon>Andropogoneae</taxon>
        <taxon>Saccharinae</taxon>
        <taxon>Miscanthus</taxon>
    </lineage>
</organism>
<gene>
    <name evidence="1" type="ORF">NCGR_LOCUS38969</name>
</gene>
<proteinExistence type="predicted"/>
<name>A0A811Q4I5_9POAL</name>
<dbReference type="Proteomes" id="UP000604825">
    <property type="component" value="Unassembled WGS sequence"/>
</dbReference>
<protein>
    <submittedName>
        <fullName evidence="1">Uncharacterized protein</fullName>
    </submittedName>
</protein>
<evidence type="ECO:0000313" key="1">
    <source>
        <dbReference type="EMBL" id="CAD6255424.1"/>
    </source>
</evidence>
<accession>A0A811Q4I5</accession>
<evidence type="ECO:0000313" key="2">
    <source>
        <dbReference type="Proteomes" id="UP000604825"/>
    </source>
</evidence>
<dbReference type="EMBL" id="CAJGYO010000010">
    <property type="protein sequence ID" value="CAD6255424.1"/>
    <property type="molecule type" value="Genomic_DNA"/>
</dbReference>